<evidence type="ECO:0000256" key="6">
    <source>
        <dbReference type="ARBA" id="ARBA00022692"/>
    </source>
</evidence>
<comment type="function">
    <text evidence="14">Catalyses the transfer of galactose onto proteins or lipids.</text>
</comment>
<dbReference type="UniPathway" id="UPA00378"/>
<keyword evidence="5 14" id="KW-0808">Transferase</keyword>
<sequence>MVQIKIDSTSLEKIRESHSHLNLRSRRIALFVVVCIQVPILWTLLASQIDLQFNQRWVQMAKLSLNSQVTNLLRNGTVHVDGWLSHKNTTSSNNSSSIIHNSSFLFAVTPIISTLNISAPERPSTITTFVKLTTIAEKSKEEQDQATSKNFNLTIKHIGSTTGRNITGEILPDCPADPPHLQGSLEISFSNKPGTFDAIAADNPLGKDGGHFQPPFCKARSKVAIIIPFRNRDQHFQYFLHFMLPILQRQQLDFRIYIINQFGSGKFNRAKLMNIGFVEASKDYDFGCFVFHDVDLILENDKCLYTCPNNPRHLSVGVDKFNYRLPYSAIFGGVTELTREQFVKVNGYSNSFWGWGGEDDDMYSRIKTKGMNIMRYSSDISRYKMISHQRERGNEANPERFKMIQKTHQTMNQDGLNTLKYQVVSRDLHPTYTNITVNLFGPS</sequence>
<keyword evidence="7" id="KW-0479">Metal-binding</keyword>
<reference evidence="17" key="1">
    <citation type="submission" date="2020-04" db="EMBL/GenBank/DDBJ databases">
        <authorList>
            <person name="Neveu A P."/>
        </authorList>
    </citation>
    <scope>NUCLEOTIDE SEQUENCE</scope>
    <source>
        <tissue evidence="17">Whole embryo</tissue>
    </source>
</reference>
<gene>
    <name evidence="17" type="primary">B4galt2-003</name>
</gene>
<dbReference type="EC" id="2.4.1.-" evidence="14"/>
<evidence type="ECO:0000256" key="13">
    <source>
        <dbReference type="ARBA" id="ARBA00049413"/>
    </source>
</evidence>
<feature type="transmembrane region" description="Helical" evidence="14">
    <location>
        <begin position="28"/>
        <end position="45"/>
    </location>
</feature>
<evidence type="ECO:0000259" key="16">
    <source>
        <dbReference type="Pfam" id="PF13733"/>
    </source>
</evidence>
<dbReference type="CDD" id="cd00899">
    <property type="entry name" value="b4GalT"/>
    <property type="match status" value="1"/>
</dbReference>
<dbReference type="InterPro" id="IPR027791">
    <property type="entry name" value="Galactosyl_T_C"/>
</dbReference>
<dbReference type="FunFam" id="3.90.550.10:FF:000028">
    <property type="entry name" value="beta-1,4-galactosyltransferase 1"/>
    <property type="match status" value="1"/>
</dbReference>
<evidence type="ECO:0000256" key="2">
    <source>
        <dbReference type="ARBA" id="ARBA00004922"/>
    </source>
</evidence>
<feature type="domain" description="Galactosyltransferase C-terminal" evidence="15">
    <location>
        <begin position="312"/>
        <end position="389"/>
    </location>
</feature>
<dbReference type="Pfam" id="PF02709">
    <property type="entry name" value="Glyco_transf_7C"/>
    <property type="match status" value="1"/>
</dbReference>
<dbReference type="InterPro" id="IPR027995">
    <property type="entry name" value="Galactosyl_T_N"/>
</dbReference>
<dbReference type="AlphaFoldDB" id="A0A6F9D6T0"/>
<comment type="similarity">
    <text evidence="3 14">Belongs to the glycosyltransferase 7 family.</text>
</comment>
<keyword evidence="6 14" id="KW-0812">Transmembrane</keyword>
<keyword evidence="10 14" id="KW-0472">Membrane</keyword>
<comment type="catalytic activity">
    <reaction evidence="13">
        <text>N-acetyl-D-glucosamine + UDP-alpha-D-galactose = beta-D-galactosyl-(1-&gt;4)-N-acetyl-D-glucosamine + UDP + H(+)</text>
        <dbReference type="Rhea" id="RHEA:17745"/>
        <dbReference type="ChEBI" id="CHEBI:15378"/>
        <dbReference type="ChEBI" id="CHEBI:58223"/>
        <dbReference type="ChEBI" id="CHEBI:60152"/>
        <dbReference type="ChEBI" id="CHEBI:66914"/>
        <dbReference type="ChEBI" id="CHEBI:506227"/>
        <dbReference type="EC" id="2.4.1.90"/>
    </reaction>
    <physiologicalReaction direction="left-to-right" evidence="13">
        <dbReference type="Rhea" id="RHEA:17746"/>
    </physiologicalReaction>
</comment>
<keyword evidence="12 14" id="KW-0325">Glycoprotein</keyword>
<dbReference type="SUPFAM" id="SSF53448">
    <property type="entry name" value="Nucleotide-diphospho-sugar transferases"/>
    <property type="match status" value="1"/>
</dbReference>
<evidence type="ECO:0000256" key="4">
    <source>
        <dbReference type="ARBA" id="ARBA00022676"/>
    </source>
</evidence>
<evidence type="ECO:0000256" key="3">
    <source>
        <dbReference type="ARBA" id="ARBA00005735"/>
    </source>
</evidence>
<keyword evidence="8 14" id="KW-0735">Signal-anchor</keyword>
<dbReference type="GO" id="GO:0000139">
    <property type="term" value="C:Golgi membrane"/>
    <property type="evidence" value="ECO:0007669"/>
    <property type="project" value="UniProtKB-SubCell"/>
</dbReference>
<dbReference type="GO" id="GO:0003945">
    <property type="term" value="F:N-acetyllactosamine synthase activity"/>
    <property type="evidence" value="ECO:0007669"/>
    <property type="project" value="UniProtKB-EC"/>
</dbReference>
<dbReference type="GO" id="GO:0005975">
    <property type="term" value="P:carbohydrate metabolic process"/>
    <property type="evidence" value="ECO:0007669"/>
    <property type="project" value="InterPro"/>
</dbReference>
<accession>A0A6F9D6T0</accession>
<dbReference type="Pfam" id="PF13733">
    <property type="entry name" value="Glyco_transf_7N"/>
    <property type="match status" value="1"/>
</dbReference>
<organism evidence="17">
    <name type="scientific">Phallusia mammillata</name>
    <dbReference type="NCBI Taxonomy" id="59560"/>
    <lineage>
        <taxon>Eukaryota</taxon>
        <taxon>Metazoa</taxon>
        <taxon>Chordata</taxon>
        <taxon>Tunicata</taxon>
        <taxon>Ascidiacea</taxon>
        <taxon>Phlebobranchia</taxon>
        <taxon>Ascidiidae</taxon>
        <taxon>Phallusia</taxon>
    </lineage>
</organism>
<comment type="subcellular location">
    <subcellularLocation>
        <location evidence="1">Golgi apparatus membrane</location>
        <topology evidence="1">Single-pass type II membrane protein</topology>
    </subcellularLocation>
</comment>
<evidence type="ECO:0000256" key="1">
    <source>
        <dbReference type="ARBA" id="ARBA00004323"/>
    </source>
</evidence>
<evidence type="ECO:0000259" key="15">
    <source>
        <dbReference type="Pfam" id="PF02709"/>
    </source>
</evidence>
<evidence type="ECO:0000256" key="12">
    <source>
        <dbReference type="ARBA" id="ARBA00023180"/>
    </source>
</evidence>
<comment type="pathway">
    <text evidence="2 14">Protein modification; protein glycosylation.</text>
</comment>
<dbReference type="InterPro" id="IPR029044">
    <property type="entry name" value="Nucleotide-diphossugar_trans"/>
</dbReference>
<protein>
    <recommendedName>
        <fullName evidence="14">Beta-1,4-galactosyltransferase</fullName>
        <ecNumber evidence="14">2.4.1.-</ecNumber>
    </recommendedName>
</protein>
<evidence type="ECO:0000256" key="5">
    <source>
        <dbReference type="ARBA" id="ARBA00022679"/>
    </source>
</evidence>
<dbReference type="GO" id="GO:0046872">
    <property type="term" value="F:metal ion binding"/>
    <property type="evidence" value="ECO:0007669"/>
    <property type="project" value="UniProtKB-KW"/>
</dbReference>
<dbReference type="InterPro" id="IPR003859">
    <property type="entry name" value="Galactosyl_T"/>
</dbReference>
<dbReference type="EMBL" id="LR783245">
    <property type="protein sequence ID" value="CAB3224891.1"/>
    <property type="molecule type" value="mRNA"/>
</dbReference>
<evidence type="ECO:0000256" key="11">
    <source>
        <dbReference type="ARBA" id="ARBA00023157"/>
    </source>
</evidence>
<evidence type="ECO:0000256" key="10">
    <source>
        <dbReference type="ARBA" id="ARBA00023136"/>
    </source>
</evidence>
<keyword evidence="11" id="KW-1015">Disulfide bond</keyword>
<name>A0A6F9D6T0_9ASCI</name>
<evidence type="ECO:0000256" key="9">
    <source>
        <dbReference type="ARBA" id="ARBA00022989"/>
    </source>
</evidence>
<proteinExistence type="evidence at transcript level"/>
<evidence type="ECO:0000313" key="17">
    <source>
        <dbReference type="EMBL" id="CAB3224891.1"/>
    </source>
</evidence>
<evidence type="ECO:0000256" key="14">
    <source>
        <dbReference type="RuleBase" id="RU368121"/>
    </source>
</evidence>
<evidence type="ECO:0000256" key="8">
    <source>
        <dbReference type="ARBA" id="ARBA00022968"/>
    </source>
</evidence>
<dbReference type="PRINTS" id="PR02050">
    <property type="entry name" value="B14GALTRFASE"/>
</dbReference>
<feature type="domain" description="Galactosyltransferase N-terminal" evidence="16">
    <location>
        <begin position="174"/>
        <end position="308"/>
    </location>
</feature>
<keyword evidence="9 14" id="KW-1133">Transmembrane helix</keyword>
<dbReference type="Gene3D" id="3.90.550.10">
    <property type="entry name" value="Spore Coat Polysaccharide Biosynthesis Protein SpsA, Chain A"/>
    <property type="match status" value="1"/>
</dbReference>
<dbReference type="PANTHER" id="PTHR19300:SF61">
    <property type="entry name" value="BETA-1,4-N-ACETYLGALACTOSAMINYLTRANSFERASE"/>
    <property type="match status" value="1"/>
</dbReference>
<evidence type="ECO:0000256" key="7">
    <source>
        <dbReference type="ARBA" id="ARBA00022723"/>
    </source>
</evidence>
<keyword evidence="4 14" id="KW-0328">Glycosyltransferase</keyword>
<dbReference type="PANTHER" id="PTHR19300">
    <property type="entry name" value="BETA-1,4-GALACTOSYLTRANSFERASE"/>
    <property type="match status" value="1"/>
</dbReference>